<proteinExistence type="predicted"/>
<dbReference type="InterPro" id="IPR036890">
    <property type="entry name" value="HATPase_C_sf"/>
</dbReference>
<dbReference type="Proteomes" id="UP000019140">
    <property type="component" value="Unassembled WGS sequence"/>
</dbReference>
<organism evidence="1 2">
    <name type="scientific">Candidatus Entotheonella gemina</name>
    <dbReference type="NCBI Taxonomy" id="1429439"/>
    <lineage>
        <taxon>Bacteria</taxon>
        <taxon>Pseudomonadati</taxon>
        <taxon>Nitrospinota/Tectimicrobiota group</taxon>
        <taxon>Candidatus Tectimicrobiota</taxon>
        <taxon>Candidatus Entotheonellia</taxon>
        <taxon>Candidatus Entotheonellales</taxon>
        <taxon>Candidatus Entotheonellaceae</taxon>
        <taxon>Candidatus Entotheonella</taxon>
    </lineage>
</organism>
<comment type="caution">
    <text evidence="1">The sequence shown here is derived from an EMBL/GenBank/DDBJ whole genome shotgun (WGS) entry which is preliminary data.</text>
</comment>
<dbReference type="EMBL" id="AZHX01001875">
    <property type="protein sequence ID" value="ETW99103.1"/>
    <property type="molecule type" value="Genomic_DNA"/>
</dbReference>
<dbReference type="HOGENOM" id="CLU_2300666_0_0_7"/>
<dbReference type="AlphaFoldDB" id="W4LLX6"/>
<gene>
    <name evidence="1" type="ORF">ETSY2_41605</name>
</gene>
<name>W4LLX6_9BACT</name>
<protein>
    <recommendedName>
        <fullName evidence="3">Histidine kinase domain-containing protein</fullName>
    </recommendedName>
</protein>
<dbReference type="Gene3D" id="3.30.565.10">
    <property type="entry name" value="Histidine kinase-like ATPase, C-terminal domain"/>
    <property type="match status" value="1"/>
</dbReference>
<keyword evidence="2" id="KW-1185">Reference proteome</keyword>
<accession>W4LLX6</accession>
<sequence length="100" mass="11259">MYIIIFLTQVSENQEPVRIVSYQEASLHGDVCISLTGSQVKVEPEEIERLFDPFASEHNTLVDVGPCVSQKIIEEHSGHLSVDYKTNRDLVFIMSLPPAE</sequence>
<dbReference type="SUPFAM" id="SSF55874">
    <property type="entry name" value="ATPase domain of HSP90 chaperone/DNA topoisomerase II/histidine kinase"/>
    <property type="match status" value="1"/>
</dbReference>
<evidence type="ECO:0008006" key="3">
    <source>
        <dbReference type="Google" id="ProtNLM"/>
    </source>
</evidence>
<reference evidence="1 2" key="1">
    <citation type="journal article" date="2014" name="Nature">
        <title>An environmental bacterial taxon with a large and distinct metabolic repertoire.</title>
        <authorList>
            <person name="Wilson M.C."/>
            <person name="Mori T."/>
            <person name="Ruckert C."/>
            <person name="Uria A.R."/>
            <person name="Helf M.J."/>
            <person name="Takada K."/>
            <person name="Gernert C."/>
            <person name="Steffens U.A."/>
            <person name="Heycke N."/>
            <person name="Schmitt S."/>
            <person name="Rinke C."/>
            <person name="Helfrich E.J."/>
            <person name="Brachmann A.O."/>
            <person name="Gurgui C."/>
            <person name="Wakimoto T."/>
            <person name="Kracht M."/>
            <person name="Crusemann M."/>
            <person name="Hentschel U."/>
            <person name="Abe I."/>
            <person name="Matsunaga S."/>
            <person name="Kalinowski J."/>
            <person name="Takeyama H."/>
            <person name="Piel J."/>
        </authorList>
    </citation>
    <scope>NUCLEOTIDE SEQUENCE [LARGE SCALE GENOMIC DNA]</scope>
    <source>
        <strain evidence="2">TSY2</strain>
    </source>
</reference>
<evidence type="ECO:0000313" key="1">
    <source>
        <dbReference type="EMBL" id="ETW99103.1"/>
    </source>
</evidence>
<evidence type="ECO:0000313" key="2">
    <source>
        <dbReference type="Proteomes" id="UP000019140"/>
    </source>
</evidence>